<dbReference type="Proteomes" id="UP001651880">
    <property type="component" value="Unassembled WGS sequence"/>
</dbReference>
<accession>A0ABT1NG10</accession>
<dbReference type="RefSeq" id="WP_255227689.1">
    <property type="nucleotide sequence ID" value="NZ_JAJEKE010000009.1"/>
</dbReference>
<reference evidence="3 4" key="1">
    <citation type="submission" date="2021-10" db="EMBL/GenBank/DDBJ databases">
        <title>Lutispora strain m25 sp. nov., a thermophilic, non-spore-forming bacterium isolated from a lab-scale methanogenic bioreactor digesting anaerobic sludge.</title>
        <authorList>
            <person name="El Houari A."/>
            <person name="Mcdonald J."/>
        </authorList>
    </citation>
    <scope>NUCLEOTIDE SEQUENCE [LARGE SCALE GENOMIC DNA]</scope>
    <source>
        <strain evidence="4">m25</strain>
    </source>
</reference>
<name>A0ABT1NG10_9FIRM</name>
<evidence type="ECO:0000313" key="3">
    <source>
        <dbReference type="EMBL" id="MCQ1530173.1"/>
    </source>
</evidence>
<evidence type="ECO:0000256" key="1">
    <source>
        <dbReference type="ARBA" id="ARBA00010201"/>
    </source>
</evidence>
<proteinExistence type="inferred from homology"/>
<dbReference type="PANTHER" id="PTHR31423:SF3">
    <property type="entry name" value="PROLYL-TRNA SYNTHETASE ASSOCIATED DOMAIN-CONTAINING PROTEIN 1-RELATED"/>
    <property type="match status" value="1"/>
</dbReference>
<dbReference type="CDD" id="cd04335">
    <property type="entry name" value="PrdX_deacylase"/>
    <property type="match status" value="1"/>
</dbReference>
<feature type="domain" description="YbaK/aminoacyl-tRNA synthetase-associated" evidence="2">
    <location>
        <begin position="23"/>
        <end position="148"/>
    </location>
</feature>
<comment type="similarity">
    <text evidence="1">Belongs to the PRORSD1 family.</text>
</comment>
<dbReference type="EMBL" id="JAJEKE010000009">
    <property type="protein sequence ID" value="MCQ1530173.1"/>
    <property type="molecule type" value="Genomic_DNA"/>
</dbReference>
<evidence type="ECO:0000313" key="4">
    <source>
        <dbReference type="Proteomes" id="UP001651880"/>
    </source>
</evidence>
<dbReference type="Pfam" id="PF04073">
    <property type="entry name" value="tRNA_edit"/>
    <property type="match status" value="1"/>
</dbReference>
<dbReference type="InterPro" id="IPR040285">
    <property type="entry name" value="ProX/PRXD1"/>
</dbReference>
<comment type="caution">
    <text evidence="3">The sequence shown here is derived from an EMBL/GenBank/DDBJ whole genome shotgun (WGS) entry which is preliminary data.</text>
</comment>
<dbReference type="SUPFAM" id="SSF55826">
    <property type="entry name" value="YbaK/ProRS associated domain"/>
    <property type="match status" value="1"/>
</dbReference>
<gene>
    <name evidence="3" type="ORF">LJD61_11520</name>
</gene>
<dbReference type="Gene3D" id="3.90.960.10">
    <property type="entry name" value="YbaK/aminoacyl-tRNA synthetase-associated domain"/>
    <property type="match status" value="1"/>
</dbReference>
<dbReference type="InterPro" id="IPR007214">
    <property type="entry name" value="YbaK/aa-tRNA-synth-assoc-dom"/>
</dbReference>
<protein>
    <submittedName>
        <fullName evidence="3">Prolyl-tRNA synthetase associated domain-containing protein</fullName>
    </submittedName>
</protein>
<dbReference type="PANTHER" id="PTHR31423">
    <property type="entry name" value="YBAK DOMAIN-CONTAINING PROTEIN"/>
    <property type="match status" value="1"/>
</dbReference>
<organism evidence="3 4">
    <name type="scientific">Lutispora saccharofermentans</name>
    <dbReference type="NCBI Taxonomy" id="3024236"/>
    <lineage>
        <taxon>Bacteria</taxon>
        <taxon>Bacillati</taxon>
        <taxon>Bacillota</taxon>
        <taxon>Clostridia</taxon>
        <taxon>Lutisporales</taxon>
        <taxon>Lutisporaceae</taxon>
        <taxon>Lutispora</taxon>
    </lineage>
</organism>
<dbReference type="InterPro" id="IPR036754">
    <property type="entry name" value="YbaK/aa-tRNA-synt-asso_dom_sf"/>
</dbReference>
<sequence length="162" mass="18220">MEAQQKVYEKLTAMGIKYEVINHPAVYTIEEMENLGITDKVEVCKNLFVRDAKGKKHYLIILRNDKRADLSNIAAQIGSTKLSFASEERLERYLRLKKGAVSPLGIINDAAHEVEVVFDKDLVGKANLGVHPNDNTATVVLSYEDLKRVVFENGNEITFVNI</sequence>
<keyword evidence="4" id="KW-1185">Reference proteome</keyword>
<evidence type="ECO:0000259" key="2">
    <source>
        <dbReference type="Pfam" id="PF04073"/>
    </source>
</evidence>